<dbReference type="EMBL" id="HG805814">
    <property type="protein sequence ID" value="CDW52054.1"/>
    <property type="molecule type" value="Genomic_DNA"/>
</dbReference>
<protein>
    <submittedName>
        <fullName evidence="2">Sphere organelles protein SPH-1</fullName>
    </submittedName>
</protein>
<reference evidence="2" key="2">
    <citation type="submission" date="2014-03" db="EMBL/GenBank/DDBJ databases">
        <title>The whipworm genome and dual-species transcriptomics of an intimate host-pathogen interaction.</title>
        <authorList>
            <person name="Foth B.J."/>
            <person name="Tsai I.J."/>
            <person name="Reid A.J."/>
            <person name="Bancroft A.J."/>
            <person name="Nichol S."/>
            <person name="Tracey A."/>
            <person name="Holroyd N."/>
            <person name="Cotton J.A."/>
            <person name="Stanley E.J."/>
            <person name="Zarowiecki M."/>
            <person name="Liu J.Z."/>
            <person name="Huckvale T."/>
            <person name="Cooper P.J."/>
            <person name="Grencis R.K."/>
            <person name="Berriman M."/>
        </authorList>
    </citation>
    <scope>NUCLEOTIDE SEQUENCE [LARGE SCALE GENOMIC DNA]</scope>
</reference>
<evidence type="ECO:0000313" key="3">
    <source>
        <dbReference type="Proteomes" id="UP000030665"/>
    </source>
</evidence>
<sequence length="446" mass="50996">MERRRVSSFVRIRLSIRYALRESNGDLISTWKILYGVDLNELPTVKDVLSSVSERLDLGNLQLSIFSKDYEIPTWCSSQIFDWDDELDIWILPSTLSGQEKNVSFSSAKSTNADYPAQNRENAGQPATKEEGQIRKKKLVVERESGSEAKKLRSKRKLEKTYDDMEVLQKTKDTKVREHFSRASSNVRKVAKRADPENPGHFYFLSDSDISEKGDDDKVTYCASFQKDGNVKELKLTGKEKVKDLSNIALPYEMPKKKKKQMLKRQRGVVQQENVSFFLQKLSNSNESISVADDQPAQLQKSSTFAVENNIGKEWGNKALPKENHVDVKCSDDVIDKQRPIDTMQSAPLNPLNLKAAATIQFKVMELDDHLESYMSDWKQAQVVFYNPKTDEVMLKGFSQRTPAMFDIEEGLDDVEALTLIPWSLLHYTRIADPRPTYPQCCCIKL</sequence>
<accession>A0A077YWE8</accession>
<dbReference type="OrthoDB" id="5919269at2759"/>
<proteinExistence type="predicted"/>
<dbReference type="Proteomes" id="UP000030665">
    <property type="component" value="Unassembled WGS sequence"/>
</dbReference>
<organism evidence="2 3">
    <name type="scientific">Trichuris trichiura</name>
    <name type="common">Whipworm</name>
    <name type="synonym">Trichocephalus trichiurus</name>
    <dbReference type="NCBI Taxonomy" id="36087"/>
    <lineage>
        <taxon>Eukaryota</taxon>
        <taxon>Metazoa</taxon>
        <taxon>Ecdysozoa</taxon>
        <taxon>Nematoda</taxon>
        <taxon>Enoplea</taxon>
        <taxon>Dorylaimia</taxon>
        <taxon>Trichinellida</taxon>
        <taxon>Trichuridae</taxon>
        <taxon>Trichuris</taxon>
    </lineage>
</organism>
<dbReference type="AlphaFoldDB" id="A0A077YWE8"/>
<name>A0A077YWE8_TRITR</name>
<feature type="region of interest" description="Disordered" evidence="1">
    <location>
        <begin position="107"/>
        <end position="135"/>
    </location>
</feature>
<reference evidence="2" key="1">
    <citation type="submission" date="2014-01" db="EMBL/GenBank/DDBJ databases">
        <authorList>
            <person name="Aslett M."/>
        </authorList>
    </citation>
    <scope>NUCLEOTIDE SEQUENCE</scope>
</reference>
<evidence type="ECO:0000256" key="1">
    <source>
        <dbReference type="SAM" id="MobiDB-lite"/>
    </source>
</evidence>
<evidence type="ECO:0000313" key="2">
    <source>
        <dbReference type="EMBL" id="CDW52054.1"/>
    </source>
</evidence>
<gene>
    <name evidence="2" type="ORF">TTRE_0000031301</name>
</gene>
<keyword evidence="3" id="KW-1185">Reference proteome</keyword>